<sequence>MPATAIVRVPARVVLTVGHIPPLATVRGDAYIPIFDGHAFCGRHPRAEQPLMNLDRPSRTRPRYLCLDCGYTIDAAVADRRAWRSLRVAGFVPGFFSTDPHARRSWLRVNAATARITL</sequence>
<keyword evidence="2" id="KW-1185">Reference proteome</keyword>
<proteinExistence type="predicted"/>
<evidence type="ECO:0000313" key="1">
    <source>
        <dbReference type="EMBL" id="MBB6037713.1"/>
    </source>
</evidence>
<organism evidence="1 2">
    <name type="scientific">Phytomonospora endophytica</name>
    <dbReference type="NCBI Taxonomy" id="714109"/>
    <lineage>
        <taxon>Bacteria</taxon>
        <taxon>Bacillati</taxon>
        <taxon>Actinomycetota</taxon>
        <taxon>Actinomycetes</taxon>
        <taxon>Micromonosporales</taxon>
        <taxon>Micromonosporaceae</taxon>
        <taxon>Phytomonospora</taxon>
    </lineage>
</organism>
<dbReference type="Proteomes" id="UP000548476">
    <property type="component" value="Unassembled WGS sequence"/>
</dbReference>
<accession>A0A841FSC6</accession>
<dbReference type="RefSeq" id="WP_184790524.1">
    <property type="nucleotide sequence ID" value="NZ_BONT01000054.1"/>
</dbReference>
<reference evidence="1 2" key="1">
    <citation type="submission" date="2020-08" db="EMBL/GenBank/DDBJ databases">
        <title>Genomic Encyclopedia of Type Strains, Phase IV (KMG-IV): sequencing the most valuable type-strain genomes for metagenomic binning, comparative biology and taxonomic classification.</title>
        <authorList>
            <person name="Goeker M."/>
        </authorList>
    </citation>
    <scope>NUCLEOTIDE SEQUENCE [LARGE SCALE GENOMIC DNA]</scope>
    <source>
        <strain evidence="1 2">YIM 65646</strain>
    </source>
</reference>
<dbReference type="AlphaFoldDB" id="A0A841FSC6"/>
<name>A0A841FSC6_9ACTN</name>
<gene>
    <name evidence="1" type="ORF">HNR73_005591</name>
</gene>
<evidence type="ECO:0000313" key="2">
    <source>
        <dbReference type="Proteomes" id="UP000548476"/>
    </source>
</evidence>
<dbReference type="EMBL" id="JACHGT010000013">
    <property type="protein sequence ID" value="MBB6037713.1"/>
    <property type="molecule type" value="Genomic_DNA"/>
</dbReference>
<protein>
    <submittedName>
        <fullName evidence="1">Uncharacterized protein</fullName>
    </submittedName>
</protein>
<comment type="caution">
    <text evidence="1">The sequence shown here is derived from an EMBL/GenBank/DDBJ whole genome shotgun (WGS) entry which is preliminary data.</text>
</comment>